<dbReference type="Proteomes" id="UP000622245">
    <property type="component" value="Unassembled WGS sequence"/>
</dbReference>
<evidence type="ECO:0000313" key="1">
    <source>
        <dbReference type="EMBL" id="MBM0277821.1"/>
    </source>
</evidence>
<sequence>MWIDAAVAAVLARTARAHAIEHGWAPKPNVAAPVVTLTETRSETHHLSNAGF</sequence>
<protein>
    <submittedName>
        <fullName evidence="1">Uncharacterized protein</fullName>
    </submittedName>
</protein>
<comment type="caution">
    <text evidence="1">The sequence shown here is derived from an EMBL/GenBank/DDBJ whole genome shotgun (WGS) entry which is preliminary data.</text>
</comment>
<keyword evidence="2" id="KW-1185">Reference proteome</keyword>
<dbReference type="EMBL" id="JAEVHL010000123">
    <property type="protein sequence ID" value="MBM0277821.1"/>
    <property type="molecule type" value="Genomic_DNA"/>
</dbReference>
<gene>
    <name evidence="1" type="ORF">JM949_21790</name>
</gene>
<organism evidence="1 2">
    <name type="scientific">Micromonospora tarensis</name>
    <dbReference type="NCBI Taxonomy" id="2806100"/>
    <lineage>
        <taxon>Bacteria</taxon>
        <taxon>Bacillati</taxon>
        <taxon>Actinomycetota</taxon>
        <taxon>Actinomycetes</taxon>
        <taxon>Micromonosporales</taxon>
        <taxon>Micromonosporaceae</taxon>
        <taxon>Micromonospora</taxon>
    </lineage>
</organism>
<proteinExistence type="predicted"/>
<accession>A0ABS1YK98</accession>
<dbReference type="RefSeq" id="WP_203150228.1">
    <property type="nucleotide sequence ID" value="NZ_JAEVHL010000123.1"/>
</dbReference>
<evidence type="ECO:0000313" key="2">
    <source>
        <dbReference type="Proteomes" id="UP000622245"/>
    </source>
</evidence>
<reference evidence="1 2" key="1">
    <citation type="submission" date="2021-01" db="EMBL/GenBank/DDBJ databases">
        <title>Draft genome sequence of Micromonospora sp. strain STR1s_6.</title>
        <authorList>
            <person name="Karlyshev A."/>
            <person name="Jawad R."/>
        </authorList>
    </citation>
    <scope>NUCLEOTIDE SEQUENCE [LARGE SCALE GENOMIC DNA]</scope>
    <source>
        <strain evidence="1 2">STR1S-6</strain>
    </source>
</reference>
<name>A0ABS1YK98_9ACTN</name>